<name>A0A2K9LR60_9GAMM</name>
<gene>
    <name evidence="3" type="ORF">Kalk_03255</name>
</gene>
<dbReference type="Pfam" id="PF07044">
    <property type="entry name" value="DUF1329"/>
    <property type="match status" value="1"/>
</dbReference>
<feature type="signal peptide" evidence="2">
    <location>
        <begin position="1"/>
        <end position="23"/>
    </location>
</feature>
<evidence type="ECO:0000256" key="1">
    <source>
        <dbReference type="SAM" id="MobiDB-lite"/>
    </source>
</evidence>
<evidence type="ECO:0000313" key="4">
    <source>
        <dbReference type="Proteomes" id="UP000235116"/>
    </source>
</evidence>
<dbReference type="InterPro" id="IPR010752">
    <property type="entry name" value="DUF1329"/>
</dbReference>
<dbReference type="Proteomes" id="UP000235116">
    <property type="component" value="Chromosome"/>
</dbReference>
<dbReference type="KEGG" id="kak:Kalk_03255"/>
<organism evidence="3 4">
    <name type="scientific">Ketobacter alkanivorans</name>
    <dbReference type="NCBI Taxonomy" id="1917421"/>
    <lineage>
        <taxon>Bacteria</taxon>
        <taxon>Pseudomonadati</taxon>
        <taxon>Pseudomonadota</taxon>
        <taxon>Gammaproteobacteria</taxon>
        <taxon>Pseudomonadales</taxon>
        <taxon>Ketobacteraceae</taxon>
        <taxon>Ketobacter</taxon>
    </lineage>
</organism>
<dbReference type="OrthoDB" id="178023at2"/>
<accession>A0A2K9LR60</accession>
<proteinExistence type="predicted"/>
<dbReference type="EMBL" id="CP022684">
    <property type="protein sequence ID" value="AUM14829.1"/>
    <property type="molecule type" value="Genomic_DNA"/>
</dbReference>
<dbReference type="Gene3D" id="2.50.20.10">
    <property type="entry name" value="Lipoprotein localisation LolA/LolB/LppX"/>
    <property type="match status" value="1"/>
</dbReference>
<sequence>MMRTCGLVLASVYVLFTAVVANAQPVALPEGLTPYGAEQKGNAAGTIPAWDGGMAANNAPPPKQLENPFRDEKPLFVITAANKSQHLDQLTVGQVALLERYPDSYRIPVYPSHRTAAAPQWVYDNIARNHQHAKLVNAGNGIEQAYGGVAFPVPVDQDGQVNALKIIWNHLTRWRGIHIKADLSEAPVHANGSYSLVTASHEAYFVYYDRDKTADSLDNKLSYFLAFIKQPSRLAGGGLLVHETIDRIKEPRAAWVYNSGTRRVRRAPSVEYDMPVPSADNLITADEVDMFNGALDRYNWSFVGKQEIYIPYNNFDLSNATKDDKALLHKGHINPDLTRYELHRVWVVEGTVKEGVRHLYTKRRFYIDEDSWSIVQADQYDARGKLWRVSLSYLVNYYHVPVTWSAASANYDLESGRYFAGYLDSANGIGIQFGDDSPGDGYFSPQSLRRMGR</sequence>
<dbReference type="AlphaFoldDB" id="A0A2K9LR60"/>
<dbReference type="CDD" id="cd16329">
    <property type="entry name" value="LolA_like"/>
    <property type="match status" value="1"/>
</dbReference>
<keyword evidence="4" id="KW-1185">Reference proteome</keyword>
<feature type="chain" id="PRO_5014610153" evidence="2">
    <location>
        <begin position="24"/>
        <end position="453"/>
    </location>
</feature>
<keyword evidence="2" id="KW-0732">Signal</keyword>
<evidence type="ECO:0000313" key="3">
    <source>
        <dbReference type="EMBL" id="AUM14829.1"/>
    </source>
</evidence>
<protein>
    <submittedName>
        <fullName evidence="3">Outer membrane lipoprotein-sorting protein</fullName>
    </submittedName>
</protein>
<reference evidence="4" key="1">
    <citation type="submission" date="2017-08" db="EMBL/GenBank/DDBJ databases">
        <title>Direct submision.</title>
        <authorList>
            <person name="Kim S.-J."/>
            <person name="Rhee S.-K."/>
        </authorList>
    </citation>
    <scope>NUCLEOTIDE SEQUENCE [LARGE SCALE GENOMIC DNA]</scope>
    <source>
        <strain evidence="4">GI5</strain>
    </source>
</reference>
<evidence type="ECO:0000256" key="2">
    <source>
        <dbReference type="SAM" id="SignalP"/>
    </source>
</evidence>
<feature type="region of interest" description="Disordered" evidence="1">
    <location>
        <begin position="46"/>
        <end position="66"/>
    </location>
</feature>
<keyword evidence="3" id="KW-0449">Lipoprotein</keyword>